<protein>
    <recommendedName>
        <fullName evidence="2">DUF4435 domain-containing protein</fullName>
    </recommendedName>
</protein>
<dbReference type="EMBL" id="LAZR01000814">
    <property type="protein sequence ID" value="KKN57206.1"/>
    <property type="molecule type" value="Genomic_DNA"/>
</dbReference>
<accession>A0A0F9U7F6</accession>
<sequence>MSSQRQDRGMSGLAEIKNILNNNIIKNHSTRTMIVEGSTDIKLFSKLISKYRNQVRIINPFRTHNLKQNNKGEVIKIIKICNQEDWVKNHQGNRGIFGIVDADFMNLNRGINIKNLLLTKFHDIDIEIFTSSYILEKYLNDAYPKKNFSKSQLLKIRRICLKLASMFGKYLLLLEMNHIYSNTRNQKNFKIKNFLERDNINELVLKTDLIEENILNNNWDVNLNDLNEINNINLKQLANSHDYFVIFWRLTFEKEEFPLTSKFCARDEKYCEKMLKLSYICKCIIDQEFLAKIFAYF</sequence>
<gene>
    <name evidence="1" type="ORF">LCGC14_0564520</name>
</gene>
<comment type="caution">
    <text evidence="1">The sequence shown here is derived from an EMBL/GenBank/DDBJ whole genome shotgun (WGS) entry which is preliminary data.</text>
</comment>
<name>A0A0F9U7F6_9ZZZZ</name>
<proteinExistence type="predicted"/>
<reference evidence="1" key="1">
    <citation type="journal article" date="2015" name="Nature">
        <title>Complex archaea that bridge the gap between prokaryotes and eukaryotes.</title>
        <authorList>
            <person name="Spang A."/>
            <person name="Saw J.H."/>
            <person name="Jorgensen S.L."/>
            <person name="Zaremba-Niedzwiedzka K."/>
            <person name="Martijn J."/>
            <person name="Lind A.E."/>
            <person name="van Eijk R."/>
            <person name="Schleper C."/>
            <person name="Guy L."/>
            <person name="Ettema T.J."/>
        </authorList>
    </citation>
    <scope>NUCLEOTIDE SEQUENCE</scope>
</reference>
<dbReference type="AlphaFoldDB" id="A0A0F9U7F6"/>
<evidence type="ECO:0008006" key="2">
    <source>
        <dbReference type="Google" id="ProtNLM"/>
    </source>
</evidence>
<organism evidence="1">
    <name type="scientific">marine sediment metagenome</name>
    <dbReference type="NCBI Taxonomy" id="412755"/>
    <lineage>
        <taxon>unclassified sequences</taxon>
        <taxon>metagenomes</taxon>
        <taxon>ecological metagenomes</taxon>
    </lineage>
</organism>
<evidence type="ECO:0000313" key="1">
    <source>
        <dbReference type="EMBL" id="KKN57206.1"/>
    </source>
</evidence>